<dbReference type="GO" id="GO:0003735">
    <property type="term" value="F:structural constituent of ribosome"/>
    <property type="evidence" value="ECO:0007669"/>
    <property type="project" value="InterPro"/>
</dbReference>
<evidence type="ECO:0000256" key="5">
    <source>
        <dbReference type="ARBA" id="ARBA00022980"/>
    </source>
</evidence>
<dbReference type="GO" id="GO:0005743">
    <property type="term" value="C:mitochondrial inner membrane"/>
    <property type="evidence" value="ECO:0007669"/>
    <property type="project" value="UniProtKB-ARBA"/>
</dbReference>
<keyword evidence="7" id="KW-0687">Ribonucleoprotein</keyword>
<evidence type="ECO:0000256" key="1">
    <source>
        <dbReference type="ARBA" id="ARBA00004173"/>
    </source>
</evidence>
<dbReference type="Gene3D" id="3.30.420.10">
    <property type="entry name" value="Ribonuclease H-like superfamily/Ribonuclease H"/>
    <property type="match status" value="2"/>
</dbReference>
<dbReference type="InterPro" id="IPR021757">
    <property type="entry name" value="Ribosomal_mL46_N"/>
</dbReference>
<evidence type="ECO:0000256" key="6">
    <source>
        <dbReference type="ARBA" id="ARBA00023128"/>
    </source>
</evidence>
<evidence type="ECO:0000313" key="12">
    <source>
        <dbReference type="Proteomes" id="UP000283841"/>
    </source>
</evidence>
<accession>A0A443HS25</accession>
<dbReference type="Gene3D" id="3.90.79.10">
    <property type="entry name" value="Nucleoside Triphosphate Pyrophosphohydrolase"/>
    <property type="match status" value="1"/>
</dbReference>
<dbReference type="Proteomes" id="UP000283841">
    <property type="component" value="Unassembled WGS sequence"/>
</dbReference>
<keyword evidence="12" id="KW-1185">Reference proteome</keyword>
<dbReference type="GeneID" id="39601601"/>
<evidence type="ECO:0000259" key="10">
    <source>
        <dbReference type="Pfam" id="PF11788"/>
    </source>
</evidence>
<keyword evidence="5" id="KW-0689">Ribosomal protein</keyword>
<dbReference type="GO" id="GO:0005762">
    <property type="term" value="C:mitochondrial large ribosomal subunit"/>
    <property type="evidence" value="ECO:0007669"/>
    <property type="project" value="TreeGrafter"/>
</dbReference>
<evidence type="ECO:0000313" key="11">
    <source>
        <dbReference type="EMBL" id="RWQ94648.1"/>
    </source>
</evidence>
<protein>
    <recommendedName>
        <fullName evidence="8">Large ribosomal subunit protein mL46</fullName>
    </recommendedName>
</protein>
<dbReference type="Pfam" id="PF11788">
    <property type="entry name" value="MRP-L46"/>
    <property type="match status" value="1"/>
</dbReference>
<dbReference type="CDD" id="cd04661">
    <property type="entry name" value="NUDIX_MRP_L46"/>
    <property type="match status" value="1"/>
</dbReference>
<sequence length="1015" mass="114787">MNAELLGFNYYARILLCSSCPLLIILRLWTSHVFTLIWTRKPPGVNMDVTSQSFYYHLPRILDSIATCCFVSLDLEFSGIATNPVGLTGARRQTLQERYAEAKEAADKYQILQIGLTIGLEDAKTGTYTLKPYNFYLSPIIEQRLEVERIWSYQSSAVEFLVGNKFRMEAPFTEGVPYLSRDEERIALSKAHERRDRPRETGAIDVKETDTESLQFLKLVRQGIEAWLALGETRAGYLNIPPPSHIGAVSGPNALPTILNRFQKRLVHRLIEAEYPELRSIGKPTFVQIIPYDEARERDVANERVRRTDERILRQTGMRWIAEALAGGDLTRLDPGYFMGIMANSASVEGKYSLKEFADRLKLRLLANRPVLVGHNLFTDVIYFCSCFFGSLPERVEEFQELVHGLFPVLIDTKYMATHECGSINPASSLSEINDSLKDVKKPSIGYDSLLTAQVFIKLSSQLRNGGIPMDPRAKSFVPKRDIYTEMSELSLDSSASCASSTSGNSSVEMTGKTSRKDRPAQKPVDWQQREEVTRIRSAFAHRTKYDLLTDLAEEIEDVPESEIPVSANPLAGPTEPQLLAFEDEEAIAQKVKDGELIPRFGASFWKVYGNKLRVFGTEERVCVLGKVPTRAQKEILFRLSMGQNYTGIHERPISSTVGEMAAGSNGARRIATLLRPSVFDSAVCRSCQETLVRRNYATAAAATAESQSEPAPPSVGSSKPDTAATHPVLKPTYVINAGVLLSRPPQITRDLTPFEKAYYFYQKRLNERLALPFTRYFYFKRGTPADEDWKRKYRERQTPSRDIGKYNAYSPDAWNDELLVGAVESEPEHQIEMLVRDAESTTTGTQEGTKKEEVPRPFPRVTEADQKNDQKSLNRALQRTLYLLVQTKEGYWKFPSSPVEEGENLRSAAERTLAQSAGINMNTWMVGYHPVGHHVYNNRKPKVDEKTGVELLGEKTFFMKGRIMAGQADLKANNQGLQDFKWLAKDEIQSLVLPQYFSHIRNMLAERYYYQFAK</sequence>
<dbReference type="PANTHER" id="PTHR13124:SF12">
    <property type="entry name" value="LARGE RIBOSOMAL SUBUNIT PROTEIN ML46"/>
    <property type="match status" value="1"/>
</dbReference>
<feature type="region of interest" description="Disordered" evidence="9">
    <location>
        <begin position="494"/>
        <end position="528"/>
    </location>
</feature>
<dbReference type="InterPro" id="IPR006941">
    <property type="entry name" value="RNase_CAF1"/>
</dbReference>
<dbReference type="STRING" id="264951.A0A443HS25"/>
<feature type="compositionally biased region" description="Basic and acidic residues" evidence="9">
    <location>
        <begin position="863"/>
        <end position="873"/>
    </location>
</feature>
<dbReference type="InterPro" id="IPR012337">
    <property type="entry name" value="RNaseH-like_sf"/>
</dbReference>
<evidence type="ECO:0000256" key="7">
    <source>
        <dbReference type="ARBA" id="ARBA00023274"/>
    </source>
</evidence>
<dbReference type="SUPFAM" id="SSF55811">
    <property type="entry name" value="Nudix"/>
    <property type="match status" value="1"/>
</dbReference>
<comment type="similarity">
    <text evidence="2">Belongs to the CAF1 family.</text>
</comment>
<dbReference type="VEuPathDB" id="FungiDB:C8Q69DRAFT_499394"/>
<dbReference type="InterPro" id="IPR015797">
    <property type="entry name" value="NUDIX_hydrolase-like_dom_sf"/>
</dbReference>
<feature type="compositionally biased region" description="Low complexity" evidence="9">
    <location>
        <begin position="494"/>
        <end position="507"/>
    </location>
</feature>
<keyword evidence="6" id="KW-0496">Mitochondrion</keyword>
<dbReference type="InterPro" id="IPR040008">
    <property type="entry name" value="Ribosomal_mL46"/>
</dbReference>
<reference evidence="11 12" key="1">
    <citation type="journal article" date="2018" name="Front. Microbiol.">
        <title>Genomic and genetic insights into a cosmopolitan fungus, Paecilomyces variotii (Eurotiales).</title>
        <authorList>
            <person name="Urquhart A.S."/>
            <person name="Mondo S.J."/>
            <person name="Makela M.R."/>
            <person name="Hane J.K."/>
            <person name="Wiebenga A."/>
            <person name="He G."/>
            <person name="Mihaltcheva S."/>
            <person name="Pangilinan J."/>
            <person name="Lipzen A."/>
            <person name="Barry K."/>
            <person name="de Vries R.P."/>
            <person name="Grigoriev I.V."/>
            <person name="Idnurm A."/>
        </authorList>
    </citation>
    <scope>NUCLEOTIDE SEQUENCE [LARGE SCALE GENOMIC DNA]</scope>
    <source>
        <strain evidence="11 12">CBS 101075</strain>
    </source>
</reference>
<evidence type="ECO:0000256" key="9">
    <source>
        <dbReference type="SAM" id="MobiDB-lite"/>
    </source>
</evidence>
<dbReference type="PANTHER" id="PTHR13124">
    <property type="entry name" value="39S RIBOSOMAL PROTEIN L46, MITOCHONDRIAL PRECURSOR-RELATED"/>
    <property type="match status" value="1"/>
</dbReference>
<evidence type="ECO:0000256" key="4">
    <source>
        <dbReference type="ARBA" id="ARBA00022946"/>
    </source>
</evidence>
<keyword evidence="4" id="KW-0809">Transit peptide</keyword>
<dbReference type="FunFam" id="3.90.79.10:FF:000018">
    <property type="entry name" value="39S ribosomal protein L46, mitochondrial"/>
    <property type="match status" value="1"/>
</dbReference>
<dbReference type="EMBL" id="RCNU01000007">
    <property type="protein sequence ID" value="RWQ94648.1"/>
    <property type="molecule type" value="Genomic_DNA"/>
</dbReference>
<dbReference type="RefSeq" id="XP_028484293.1">
    <property type="nucleotide sequence ID" value="XM_028632324.1"/>
</dbReference>
<dbReference type="SUPFAM" id="SSF53098">
    <property type="entry name" value="Ribonuclease H-like"/>
    <property type="match status" value="1"/>
</dbReference>
<organism evidence="11 12">
    <name type="scientific">Byssochlamys spectabilis</name>
    <name type="common">Paecilomyces variotii</name>
    <dbReference type="NCBI Taxonomy" id="264951"/>
    <lineage>
        <taxon>Eukaryota</taxon>
        <taxon>Fungi</taxon>
        <taxon>Dikarya</taxon>
        <taxon>Ascomycota</taxon>
        <taxon>Pezizomycotina</taxon>
        <taxon>Eurotiomycetes</taxon>
        <taxon>Eurotiomycetidae</taxon>
        <taxon>Eurotiales</taxon>
        <taxon>Thermoascaceae</taxon>
        <taxon>Paecilomyces</taxon>
    </lineage>
</organism>
<gene>
    <name evidence="11" type="ORF">C8Q69DRAFT_499394</name>
</gene>
<feature type="region of interest" description="Disordered" evidence="9">
    <location>
        <begin position="703"/>
        <end position="724"/>
    </location>
</feature>
<dbReference type="Pfam" id="PF04857">
    <property type="entry name" value="CAF1"/>
    <property type="match status" value="1"/>
</dbReference>
<comment type="caution">
    <text evidence="11">The sequence shown here is derived from an EMBL/GenBank/DDBJ whole genome shotgun (WGS) entry which is preliminary data.</text>
</comment>
<dbReference type="InterPro" id="IPR033650">
    <property type="entry name" value="Ribosomal_mL46_NUDIX"/>
</dbReference>
<feature type="region of interest" description="Disordered" evidence="9">
    <location>
        <begin position="838"/>
        <end position="873"/>
    </location>
</feature>
<dbReference type="AlphaFoldDB" id="A0A443HS25"/>
<comment type="similarity">
    <text evidence="3">Belongs to the mitochondrion-specific ribosomal protein mL46 family.</text>
</comment>
<feature type="domain" description="Large ribosomal subunit protein mL46 N-terminal" evidence="10">
    <location>
        <begin position="735"/>
        <end position="866"/>
    </location>
</feature>
<proteinExistence type="inferred from homology"/>
<evidence type="ECO:0000256" key="8">
    <source>
        <dbReference type="ARBA" id="ARBA00035190"/>
    </source>
</evidence>
<name>A0A443HS25_BYSSP</name>
<dbReference type="InterPro" id="IPR036397">
    <property type="entry name" value="RNaseH_sf"/>
</dbReference>
<evidence type="ECO:0000256" key="3">
    <source>
        <dbReference type="ARBA" id="ARBA00009070"/>
    </source>
</evidence>
<comment type="subcellular location">
    <subcellularLocation>
        <location evidence="1">Mitochondrion</location>
    </subcellularLocation>
</comment>
<dbReference type="GO" id="GO:0003676">
    <property type="term" value="F:nucleic acid binding"/>
    <property type="evidence" value="ECO:0007669"/>
    <property type="project" value="InterPro"/>
</dbReference>
<evidence type="ECO:0000256" key="2">
    <source>
        <dbReference type="ARBA" id="ARBA00008372"/>
    </source>
</evidence>